<dbReference type="InterPro" id="IPR056823">
    <property type="entry name" value="TEN-like_YD-shell"/>
</dbReference>
<evidence type="ECO:0000313" key="4">
    <source>
        <dbReference type="EMBL" id="EJZ43723.1"/>
    </source>
</evidence>
<comment type="caution">
    <text evidence="4">The sequence shown here is derived from an EMBL/GenBank/DDBJ whole genome shotgun (WGS) entry which is preliminary data.</text>
</comment>
<evidence type="ECO:0000256" key="1">
    <source>
        <dbReference type="ARBA" id="ARBA00022737"/>
    </source>
</evidence>
<dbReference type="Pfam" id="PF25023">
    <property type="entry name" value="TEN_YD-shell"/>
    <property type="match status" value="1"/>
</dbReference>
<evidence type="ECO:0000313" key="5">
    <source>
        <dbReference type="Proteomes" id="UP000018720"/>
    </source>
</evidence>
<dbReference type="PANTHER" id="PTHR32305:SF15">
    <property type="entry name" value="PROTEIN RHSA-RELATED"/>
    <property type="match status" value="1"/>
</dbReference>
<dbReference type="Proteomes" id="UP000018720">
    <property type="component" value="Unassembled WGS sequence"/>
</dbReference>
<evidence type="ECO:0000256" key="2">
    <source>
        <dbReference type="SAM" id="MobiDB-lite"/>
    </source>
</evidence>
<keyword evidence="5" id="KW-1185">Reference proteome</keyword>
<proteinExistence type="predicted"/>
<accession>A0ABP2RHD7</accession>
<dbReference type="InterPro" id="IPR022385">
    <property type="entry name" value="Rhs_assc_core"/>
</dbReference>
<reference evidence="4 5" key="1">
    <citation type="submission" date="2012-08" db="EMBL/GenBank/DDBJ databases">
        <authorList>
            <person name="Harkins D.M."/>
            <person name="Durkin A.S."/>
            <person name="Selengut J.D."/>
            <person name="Sanka R."/>
            <person name="DePew J."/>
            <person name="Purushe J."/>
            <person name="Matthias M.A."/>
            <person name="Vinetz J.M."/>
            <person name="Sutton G.G."/>
            <person name="Nelson W.C."/>
            <person name="Fouts D.E."/>
        </authorList>
    </citation>
    <scope>NUCLEOTIDE SEQUENCE [LARGE SCALE GENOMIC DNA]</scope>
    <source>
        <strain evidence="4 5">MMD4847</strain>
    </source>
</reference>
<keyword evidence="1" id="KW-0677">Repeat</keyword>
<dbReference type="PANTHER" id="PTHR32305">
    <property type="match status" value="1"/>
</dbReference>
<feature type="compositionally biased region" description="Polar residues" evidence="2">
    <location>
        <begin position="406"/>
        <end position="416"/>
    </location>
</feature>
<feature type="region of interest" description="Disordered" evidence="2">
    <location>
        <begin position="399"/>
        <end position="424"/>
    </location>
</feature>
<gene>
    <name evidence="4" type="ORF">LEP1GSC178_0137</name>
</gene>
<organism evidence="4 5">
    <name type="scientific">Leptospira licerasiae str. MMD4847</name>
    <dbReference type="NCBI Taxonomy" id="1049971"/>
    <lineage>
        <taxon>Bacteria</taxon>
        <taxon>Pseudomonadati</taxon>
        <taxon>Spirochaetota</taxon>
        <taxon>Spirochaetia</taxon>
        <taxon>Leptospirales</taxon>
        <taxon>Leptospiraceae</taxon>
        <taxon>Leptospira</taxon>
    </lineage>
</organism>
<evidence type="ECO:0000259" key="3">
    <source>
        <dbReference type="Pfam" id="PF25023"/>
    </source>
</evidence>
<sequence>MSYDSSGNMTYQRDNFKDLTKTITVDSQNRITQVQDALSTTIGNYYYDEGGFRVRKKALVPSGASFKNQEILYPSKFYGLEYSEETNILSSINNVYLNGVRIAALNEDGVTAYFLTDQVDSVAHVLDEGAHTLSRMQYEPYGETLVQRGTLDFAPKYNSQELDRETNFYFYNARYYDPQIARFTSADSVIDGTENTQGWNRFSYVKGNPIQYKDPTGHFVDDLLAFGLGAAAGVASKYAVDKAMDNPSDNWDYAIAGLAGGIQGEVLYRTGNPIFAGGLSGGIASGLTEFKNYKLNKNNKNGQEIAAQILFDTSLGAVFGMVPSPALQGITRGRGSWSQVMNQMMTKYKNGTADILNTKLKTFGKMLGAKLTQEVPGSTVQGGLSAEFDESLKSGKRKIVLPPLKSKTSNTQSSKRGGTPKVEILRMYNVSPIPKKISK</sequence>
<dbReference type="NCBIfam" id="TIGR03696">
    <property type="entry name" value="Rhs_assc_core"/>
    <property type="match status" value="1"/>
</dbReference>
<name>A0ABP2RHD7_9LEPT</name>
<dbReference type="Gene3D" id="2.180.10.10">
    <property type="entry name" value="RHS repeat-associated core"/>
    <property type="match status" value="1"/>
</dbReference>
<protein>
    <submittedName>
        <fullName evidence="4">RHS repeat-associated core domain protein</fullName>
    </submittedName>
</protein>
<dbReference type="InterPro" id="IPR050708">
    <property type="entry name" value="T6SS_VgrG/RHS"/>
</dbReference>
<feature type="domain" description="Teneurin-like YD-shell" evidence="3">
    <location>
        <begin position="104"/>
        <end position="200"/>
    </location>
</feature>
<dbReference type="EMBL" id="AHOM02000002">
    <property type="protein sequence ID" value="EJZ43723.1"/>
    <property type="molecule type" value="Genomic_DNA"/>
</dbReference>